<dbReference type="InterPro" id="IPR050088">
    <property type="entry name" value="IspD/TarI_cytidylyltransf_bact"/>
</dbReference>
<dbReference type="AlphaFoldDB" id="A0A645GGM8"/>
<dbReference type="CDD" id="cd02516">
    <property type="entry name" value="CDP-ME_synthetase"/>
    <property type="match status" value="1"/>
</dbReference>
<evidence type="ECO:0000256" key="5">
    <source>
        <dbReference type="ARBA" id="ARBA00022695"/>
    </source>
</evidence>
<comment type="pathway">
    <text evidence="1">Isoprenoid biosynthesis; isopentenyl diphosphate biosynthesis via DXP pathway; isopentenyl diphosphate from 1-deoxy-D-xylulose 5-phosphate: step 2/6.</text>
</comment>
<dbReference type="SUPFAM" id="SSF53448">
    <property type="entry name" value="Nucleotide-diphospho-sugar transferases"/>
    <property type="match status" value="1"/>
</dbReference>
<evidence type="ECO:0000256" key="1">
    <source>
        <dbReference type="ARBA" id="ARBA00004787"/>
    </source>
</evidence>
<reference evidence="7" key="1">
    <citation type="submission" date="2019-08" db="EMBL/GenBank/DDBJ databases">
        <authorList>
            <person name="Kucharzyk K."/>
            <person name="Murdoch R.W."/>
            <person name="Higgins S."/>
            <person name="Loffler F."/>
        </authorList>
    </citation>
    <scope>NUCLEOTIDE SEQUENCE</scope>
</reference>
<dbReference type="EC" id="2.7.7.60" evidence="3"/>
<sequence>MYAGKFCSAVIVAAGNGKRMGTSISKQYLMLGDKTIIEHTVDAFINCVVVDEIIIVASPIGIEECRNLFSDKPIRYALGGAERYNSVYNGICETSEKSDIVLVHDGVRPFVSKNTIISSIEAAIENGACAVGVKSKDTVKICDDKGFVISTPVRDNVYSIQTPQTFQKDIIVKSYKKAFESCIFGTDDAALVENAGFAVKIVSGSYENIKITTPDDLIVGEKIITKDNLGGGSN</sequence>
<keyword evidence="6" id="KW-0414">Isoprene biosynthesis</keyword>
<evidence type="ECO:0000256" key="4">
    <source>
        <dbReference type="ARBA" id="ARBA00022679"/>
    </source>
</evidence>
<dbReference type="Pfam" id="PF01128">
    <property type="entry name" value="IspD"/>
    <property type="match status" value="1"/>
</dbReference>
<proteinExistence type="inferred from homology"/>
<dbReference type="HAMAP" id="MF_00108">
    <property type="entry name" value="IspD"/>
    <property type="match status" value="1"/>
</dbReference>
<evidence type="ECO:0000256" key="6">
    <source>
        <dbReference type="ARBA" id="ARBA00023229"/>
    </source>
</evidence>
<evidence type="ECO:0000256" key="2">
    <source>
        <dbReference type="ARBA" id="ARBA00009789"/>
    </source>
</evidence>
<keyword evidence="4 7" id="KW-0808">Transferase</keyword>
<dbReference type="PANTHER" id="PTHR32125:SF4">
    <property type="entry name" value="2-C-METHYL-D-ERYTHRITOL 4-PHOSPHATE CYTIDYLYLTRANSFERASE, CHLOROPLASTIC"/>
    <property type="match status" value="1"/>
</dbReference>
<evidence type="ECO:0000313" key="7">
    <source>
        <dbReference type="EMBL" id="MPN23034.1"/>
    </source>
</evidence>
<comment type="similarity">
    <text evidence="2">Belongs to the IspD/TarI cytidylyltransferase family. IspD subfamily.</text>
</comment>
<dbReference type="InterPro" id="IPR029044">
    <property type="entry name" value="Nucleotide-diphossugar_trans"/>
</dbReference>
<keyword evidence="5 7" id="KW-0548">Nucleotidyltransferase</keyword>
<dbReference type="InterPro" id="IPR018294">
    <property type="entry name" value="ISPD_synthase_CS"/>
</dbReference>
<dbReference type="GO" id="GO:0050518">
    <property type="term" value="F:2-C-methyl-D-erythritol 4-phosphate cytidylyltransferase activity"/>
    <property type="evidence" value="ECO:0007669"/>
    <property type="project" value="UniProtKB-EC"/>
</dbReference>
<dbReference type="InterPro" id="IPR034683">
    <property type="entry name" value="IspD/TarI"/>
</dbReference>
<comment type="caution">
    <text evidence="7">The sequence shown here is derived from an EMBL/GenBank/DDBJ whole genome shotgun (WGS) entry which is preliminary data.</text>
</comment>
<evidence type="ECO:0000256" key="3">
    <source>
        <dbReference type="ARBA" id="ARBA00012526"/>
    </source>
</evidence>
<organism evidence="7">
    <name type="scientific">bioreactor metagenome</name>
    <dbReference type="NCBI Taxonomy" id="1076179"/>
    <lineage>
        <taxon>unclassified sequences</taxon>
        <taxon>metagenomes</taxon>
        <taxon>ecological metagenomes</taxon>
    </lineage>
</organism>
<name>A0A645GGM8_9ZZZZ</name>
<dbReference type="NCBIfam" id="TIGR00453">
    <property type="entry name" value="ispD"/>
    <property type="match status" value="1"/>
</dbReference>
<dbReference type="PROSITE" id="PS01295">
    <property type="entry name" value="ISPD"/>
    <property type="match status" value="1"/>
</dbReference>
<dbReference type="GO" id="GO:0019288">
    <property type="term" value="P:isopentenyl diphosphate biosynthetic process, methylerythritol 4-phosphate pathway"/>
    <property type="evidence" value="ECO:0007669"/>
    <property type="project" value="UniProtKB-UniPathway"/>
</dbReference>
<dbReference type="PANTHER" id="PTHR32125">
    <property type="entry name" value="2-C-METHYL-D-ERYTHRITOL 4-PHOSPHATE CYTIDYLYLTRANSFERASE, CHLOROPLASTIC"/>
    <property type="match status" value="1"/>
</dbReference>
<dbReference type="InterPro" id="IPR001228">
    <property type="entry name" value="IspD"/>
</dbReference>
<dbReference type="Gene3D" id="3.90.550.10">
    <property type="entry name" value="Spore Coat Polysaccharide Biosynthesis Protein SpsA, Chain A"/>
    <property type="match status" value="1"/>
</dbReference>
<dbReference type="FunFam" id="3.90.550.10:FF:000003">
    <property type="entry name" value="2-C-methyl-D-erythritol 4-phosphate cytidylyltransferase"/>
    <property type="match status" value="1"/>
</dbReference>
<dbReference type="EMBL" id="VSSQ01071428">
    <property type="protein sequence ID" value="MPN23034.1"/>
    <property type="molecule type" value="Genomic_DNA"/>
</dbReference>
<protein>
    <recommendedName>
        <fullName evidence="3">2-C-methyl-D-erythritol 4-phosphate cytidylyltransferase</fullName>
        <ecNumber evidence="3">2.7.7.60</ecNumber>
    </recommendedName>
</protein>
<dbReference type="UniPathway" id="UPA00056">
    <property type="reaction ID" value="UER00093"/>
</dbReference>
<accession>A0A645GGM8</accession>
<gene>
    <name evidence="7" type="primary">ispD_27</name>
    <name evidence="7" type="ORF">SDC9_170419</name>
</gene>